<protein>
    <recommendedName>
        <fullName evidence="5">DNA-binding protein</fullName>
    </recommendedName>
</protein>
<feature type="transmembrane region" description="Helical" evidence="1">
    <location>
        <begin position="145"/>
        <end position="163"/>
    </location>
</feature>
<gene>
    <name evidence="3" type="ORF">SMC3_02010</name>
</gene>
<name>A0A398DJ85_9BACT</name>
<organism evidence="3 4">
    <name type="scientific">Candidatus Cryosericum hinesii</name>
    <dbReference type="NCBI Taxonomy" id="2290915"/>
    <lineage>
        <taxon>Bacteria</taxon>
        <taxon>Pseudomonadati</taxon>
        <taxon>Caldisericota/Cryosericota group</taxon>
        <taxon>Candidatus Cryosericota</taxon>
        <taxon>Candidatus Cryosericia</taxon>
        <taxon>Candidatus Cryosericales</taxon>
        <taxon>Candidatus Cryosericaceae</taxon>
        <taxon>Candidatus Cryosericum</taxon>
    </lineage>
</organism>
<evidence type="ECO:0000256" key="1">
    <source>
        <dbReference type="SAM" id="Phobius"/>
    </source>
</evidence>
<evidence type="ECO:0000313" key="4">
    <source>
        <dbReference type="Proteomes" id="UP000266042"/>
    </source>
</evidence>
<evidence type="ECO:0000313" key="3">
    <source>
        <dbReference type="EMBL" id="RIE14483.1"/>
    </source>
</evidence>
<dbReference type="AlphaFoldDB" id="A0A398DJ85"/>
<keyword evidence="1" id="KW-1133">Transmembrane helix</keyword>
<dbReference type="EMBL" id="QXIW01000011">
    <property type="protein sequence ID" value="RIE14483.1"/>
    <property type="molecule type" value="Genomic_DNA"/>
</dbReference>
<feature type="signal peptide" evidence="2">
    <location>
        <begin position="1"/>
        <end position="23"/>
    </location>
</feature>
<dbReference type="Proteomes" id="UP000266042">
    <property type="component" value="Unassembled WGS sequence"/>
</dbReference>
<evidence type="ECO:0008006" key="5">
    <source>
        <dbReference type="Google" id="ProtNLM"/>
    </source>
</evidence>
<feature type="chain" id="PRO_5017335281" description="DNA-binding protein" evidence="2">
    <location>
        <begin position="24"/>
        <end position="172"/>
    </location>
</feature>
<sequence>MKKLCAVLTIVALAVLIVAPVSASAVQPPLLSTNELVENSYKWDGQTVSFKGEVLQDLMVREDGTWMNLSDGNNTAMGVFVPKGVAMPVISRTEDYRTVGDIVLITGVFHRVCAQHEGETDIHAVSVTVLTPGSTKANPIRLGRVVWFVVLAGLLGLVMWLYYRKPGRGTEH</sequence>
<comment type="caution">
    <text evidence="3">The sequence shown here is derived from an EMBL/GenBank/DDBJ whole genome shotgun (WGS) entry which is preliminary data.</text>
</comment>
<reference evidence="3 4" key="1">
    <citation type="submission" date="2018-09" db="EMBL/GenBank/DDBJ databases">
        <title>Discovery and Ecogenomic Context for Candidatus Cryosericales, a Global Caldiserica Order Active in Thawing Permafrost.</title>
        <authorList>
            <person name="Martinez M.A."/>
            <person name="Woodcroft B.J."/>
            <person name="Ignacio Espinoza J.C."/>
            <person name="Zayed A."/>
            <person name="Singleton C.M."/>
            <person name="Boyd J."/>
            <person name="Li Y.-F."/>
            <person name="Purvine S."/>
            <person name="Maughan H."/>
            <person name="Hodgkins S.B."/>
            <person name="Anderson D."/>
            <person name="Sederholm M."/>
            <person name="Temperton B."/>
            <person name="Saleska S.R."/>
            <person name="Tyson G.W."/>
            <person name="Rich V.I."/>
        </authorList>
    </citation>
    <scope>NUCLEOTIDE SEQUENCE [LARGE SCALE GENOMIC DNA]</scope>
    <source>
        <strain evidence="3 4">SMC3</strain>
    </source>
</reference>
<dbReference type="RefSeq" id="WP_119087025.1">
    <property type="nucleotide sequence ID" value="NZ_QXIV01000011.1"/>
</dbReference>
<keyword evidence="1" id="KW-0812">Transmembrane</keyword>
<keyword evidence="1" id="KW-0472">Membrane</keyword>
<proteinExistence type="predicted"/>
<keyword evidence="2" id="KW-0732">Signal</keyword>
<evidence type="ECO:0000256" key="2">
    <source>
        <dbReference type="SAM" id="SignalP"/>
    </source>
</evidence>
<accession>A0A398DJ85</accession>